<feature type="compositionally biased region" description="Polar residues" evidence="5">
    <location>
        <begin position="370"/>
        <end position="398"/>
    </location>
</feature>
<dbReference type="EMBL" id="CP059268">
    <property type="protein sequence ID" value="QLQ79103.1"/>
    <property type="molecule type" value="Genomic_DNA"/>
</dbReference>
<proteinExistence type="predicted"/>
<feature type="repeat" description="ANK" evidence="3">
    <location>
        <begin position="471"/>
        <end position="503"/>
    </location>
</feature>
<dbReference type="Pfam" id="PF00023">
    <property type="entry name" value="Ank"/>
    <property type="match status" value="1"/>
</dbReference>
<dbReference type="PANTHER" id="PTHR43828:SF7">
    <property type="entry name" value="REGULATORY PROTEIN SWI4"/>
    <property type="match status" value="1"/>
</dbReference>
<dbReference type="SUPFAM" id="SSF54616">
    <property type="entry name" value="DNA-binding domain of Mlu1-box binding protein MBP1"/>
    <property type="match status" value="1"/>
</dbReference>
<feature type="region of interest" description="Disordered" evidence="5">
    <location>
        <begin position="253"/>
        <end position="273"/>
    </location>
</feature>
<dbReference type="InterPro" id="IPR002110">
    <property type="entry name" value="Ankyrin_rpt"/>
</dbReference>
<feature type="region of interest" description="Disordered" evidence="5">
    <location>
        <begin position="916"/>
        <end position="937"/>
    </location>
</feature>
<dbReference type="FunFam" id="3.10.260.10:FF:000006">
    <property type="entry name" value="Swi4p"/>
    <property type="match status" value="1"/>
</dbReference>
<evidence type="ECO:0000259" key="6">
    <source>
        <dbReference type="PROSITE" id="PS51299"/>
    </source>
</evidence>
<dbReference type="AlphaFoldDB" id="A0A7H9HP54"/>
<dbReference type="SUPFAM" id="SSF48403">
    <property type="entry name" value="Ankyrin repeat"/>
    <property type="match status" value="1"/>
</dbReference>
<dbReference type="Pfam" id="PF04383">
    <property type="entry name" value="KilA-N"/>
    <property type="match status" value="1"/>
</dbReference>
<dbReference type="PROSITE" id="PS50088">
    <property type="entry name" value="ANK_REPEAT"/>
    <property type="match status" value="1"/>
</dbReference>
<keyword evidence="1" id="KW-0677">Repeat</keyword>
<dbReference type="GO" id="GO:0033309">
    <property type="term" value="C:SBF transcription complex"/>
    <property type="evidence" value="ECO:0007669"/>
    <property type="project" value="TreeGrafter"/>
</dbReference>
<protein>
    <recommendedName>
        <fullName evidence="6">HTH APSES-type domain-containing protein</fullName>
    </recommendedName>
</protein>
<dbReference type="PROSITE" id="PS50297">
    <property type="entry name" value="ANK_REP_REGION"/>
    <property type="match status" value="1"/>
</dbReference>
<keyword evidence="4" id="KW-0175">Coiled coil</keyword>
<evidence type="ECO:0000256" key="5">
    <source>
        <dbReference type="SAM" id="MobiDB-lite"/>
    </source>
</evidence>
<reference evidence="7 8" key="1">
    <citation type="submission" date="2020-06" db="EMBL/GenBank/DDBJ databases">
        <title>The yeast mating-type switching endonuclease HO is a domesticated member of an unorthodox homing genetic element family.</title>
        <authorList>
            <person name="Coughlan A.Y."/>
            <person name="Lombardi L."/>
            <person name="Braun-Galleani S."/>
            <person name="Martos A.R."/>
            <person name="Galeote V."/>
            <person name="Bigey F."/>
            <person name="Dequin S."/>
            <person name="Byrne K.P."/>
            <person name="Wolfe K.H."/>
        </authorList>
    </citation>
    <scope>NUCLEOTIDE SEQUENCE [LARGE SCALE GENOMIC DNA]</scope>
    <source>
        <strain evidence="7 8">CBS2947</strain>
    </source>
</reference>
<organism evidence="7 8">
    <name type="scientific">Torulaspora globosa</name>
    <dbReference type="NCBI Taxonomy" id="48254"/>
    <lineage>
        <taxon>Eukaryota</taxon>
        <taxon>Fungi</taxon>
        <taxon>Dikarya</taxon>
        <taxon>Ascomycota</taxon>
        <taxon>Saccharomycotina</taxon>
        <taxon>Saccharomycetes</taxon>
        <taxon>Saccharomycetales</taxon>
        <taxon>Saccharomycetaceae</taxon>
        <taxon>Torulaspora</taxon>
    </lineage>
</organism>
<feature type="compositionally biased region" description="Low complexity" evidence="5">
    <location>
        <begin position="149"/>
        <end position="161"/>
    </location>
</feature>
<evidence type="ECO:0000256" key="1">
    <source>
        <dbReference type="ARBA" id="ARBA00022737"/>
    </source>
</evidence>
<dbReference type="InterPro" id="IPR036770">
    <property type="entry name" value="Ankyrin_rpt-contain_sf"/>
</dbReference>
<accession>A0A7H9HP54</accession>
<dbReference type="InterPro" id="IPR051642">
    <property type="entry name" value="SWI6-like"/>
</dbReference>
<evidence type="ECO:0000313" key="7">
    <source>
        <dbReference type="EMBL" id="QLQ79103.1"/>
    </source>
</evidence>
<dbReference type="InterPro" id="IPR018004">
    <property type="entry name" value="KilA/APSES_HTH"/>
</dbReference>
<dbReference type="OrthoDB" id="6718656at2759"/>
<dbReference type="GO" id="GO:0003677">
    <property type="term" value="F:DNA binding"/>
    <property type="evidence" value="ECO:0007669"/>
    <property type="project" value="InterPro"/>
</dbReference>
<feature type="region of interest" description="Disordered" evidence="5">
    <location>
        <begin position="370"/>
        <end position="399"/>
    </location>
</feature>
<dbReference type="SMART" id="SM00248">
    <property type="entry name" value="ANK"/>
    <property type="match status" value="2"/>
</dbReference>
<dbReference type="InterPro" id="IPR003163">
    <property type="entry name" value="Tscrpt_reg_HTH_APSES-type"/>
</dbReference>
<feature type="compositionally biased region" description="Low complexity" evidence="5">
    <location>
        <begin position="926"/>
        <end position="936"/>
    </location>
</feature>
<dbReference type="PROSITE" id="PS51299">
    <property type="entry name" value="HTH_APSES"/>
    <property type="match status" value="1"/>
</dbReference>
<keyword evidence="8" id="KW-1185">Reference proteome</keyword>
<keyword evidence="2 3" id="KW-0040">ANK repeat</keyword>
<feature type="coiled-coil region" evidence="4">
    <location>
        <begin position="834"/>
        <end position="868"/>
    </location>
</feature>
<dbReference type="Proteomes" id="UP000510647">
    <property type="component" value="Chromosome 2"/>
</dbReference>
<sequence length="1003" mass="111228">MVETGEEKNEINVMKNGVDDGTRGLEPVIEVATYAETDVYECYIRGYESRIVMRRTQDDWINITQVFKIAQFSKTQRTKVLEKESNDMRHEKVQGGYGRFQGTWIPLENAKYMVSKYNIRDPVVNRILEFKLDPQNPPVKRSKNSVLKRSSPNGRISSPSSYNKTPKKKQYPGSAVARKVKKTGTLLQPNPSPLQNLVFQTPQQSRIHGQAANATVSASTDGKKHQARSIDTPVTMGYSATQKPLQFYPVPTSISHSQKLPRNSAGLHHQGSEVTQSSFLTFIPEGPNSGTLASGDQNQTVPNIMVNGSLKQPSRKRKKVRKFSSMSAIKIEPSGMQDKAQQNFKLMNKQMWQNVSPNVSHTNPINTGISNPHSNTSSLEMFSTQENPTPMSSRSSTPHPFGGIPTAPSTAVENDDVIENTEMQSLSMEEYKDAILQVLSSEDGSDKKYSLPPQMYHPPSNFDINFLIDDQGHTPLHWATAMANIPLIKLLVALNANVLLCNSKGFNCITKSVFYNNCFKAGSFAEIVSLLRICLITPDSNGRLPLHYLVELSVNKSKDPIVINSYMDTIIQNLGQDDSTLLRMCLNFQDNLGNTILHLAALNLNLELCNKLCCLGSSMDITNYENETPASILAKFNLVPPTTIAQAFSPRSANKLSLYPEIPTIAPADGKTDSRDLPEQTVPAPLSPVENLGILGRTPQIRLTPARPTKKTTTRNFLSGADSTAFTTLMDDLSNIDSFVTSSVIRDMKTTPSRLLESSPILFKKRPNTSSMLPPASFKKFTKLADAMESPLGPITLSPLPGTTKIKELNDVAVAADKLKDIANTLVLSVNTQANSIAAEVERTEKSIAQMKNNLIKVKNSEKELLAQFDSSQETESIHDLKKTTLDLRQLVEDTKQQFIQCIEKSQALNLASLAQDEESKVNEDSSQSPSSQNSQIDNTMKLAIELTFLQLRRRSNLSKIINNKCNLNTSNKITKYRRLIGMTVDNIDTKLDEIELDLRTNA</sequence>
<feature type="region of interest" description="Disordered" evidence="5">
    <location>
        <begin position="667"/>
        <end position="686"/>
    </location>
</feature>
<evidence type="ECO:0000313" key="8">
    <source>
        <dbReference type="Proteomes" id="UP000510647"/>
    </source>
</evidence>
<name>A0A7H9HP54_9SACH</name>
<dbReference type="SMART" id="SM01252">
    <property type="entry name" value="KilA-N"/>
    <property type="match status" value="1"/>
</dbReference>
<evidence type="ECO:0000256" key="4">
    <source>
        <dbReference type="SAM" id="Coils"/>
    </source>
</evidence>
<dbReference type="FunFam" id="1.25.40.20:FF:000361">
    <property type="entry name" value="Swi4p"/>
    <property type="match status" value="1"/>
</dbReference>
<dbReference type="InterPro" id="IPR036887">
    <property type="entry name" value="HTH_APSES_sf"/>
</dbReference>
<feature type="domain" description="HTH APSES-type" evidence="6">
    <location>
        <begin position="29"/>
        <end position="139"/>
    </location>
</feature>
<evidence type="ECO:0000256" key="2">
    <source>
        <dbReference type="ARBA" id="ARBA00023043"/>
    </source>
</evidence>
<dbReference type="Gene3D" id="1.25.40.20">
    <property type="entry name" value="Ankyrin repeat-containing domain"/>
    <property type="match status" value="1"/>
</dbReference>
<dbReference type="Gene3D" id="3.10.260.10">
    <property type="entry name" value="Transcription regulator HTH, APSES-type DNA-binding domain"/>
    <property type="match status" value="1"/>
</dbReference>
<dbReference type="PANTHER" id="PTHR43828">
    <property type="entry name" value="ASPARAGINASE"/>
    <property type="match status" value="1"/>
</dbReference>
<evidence type="ECO:0000256" key="3">
    <source>
        <dbReference type="PROSITE-ProRule" id="PRU00023"/>
    </source>
</evidence>
<gene>
    <name evidence="7" type="ORF">HG537_0B04510</name>
</gene>
<feature type="region of interest" description="Disordered" evidence="5">
    <location>
        <begin position="134"/>
        <end position="178"/>
    </location>
</feature>
<dbReference type="GO" id="GO:0001228">
    <property type="term" value="F:DNA-binding transcription activator activity, RNA polymerase II-specific"/>
    <property type="evidence" value="ECO:0007669"/>
    <property type="project" value="UniProtKB-ARBA"/>
</dbReference>
<dbReference type="GO" id="GO:0030907">
    <property type="term" value="C:MBF transcription complex"/>
    <property type="evidence" value="ECO:0007669"/>
    <property type="project" value="TreeGrafter"/>
</dbReference>